<dbReference type="PANTHER" id="PTHR43308">
    <property type="entry name" value="OUTER MEMBRANE PROTEIN ALPHA-RELATED"/>
    <property type="match status" value="1"/>
</dbReference>
<evidence type="ECO:0000259" key="3">
    <source>
        <dbReference type="PROSITE" id="PS51272"/>
    </source>
</evidence>
<name>A0ABT9V7N0_9BACL</name>
<keyword evidence="2" id="KW-0732">Signal</keyword>
<feature type="chain" id="PRO_5045290800" description="SLH domain-containing protein" evidence="2">
    <location>
        <begin position="23"/>
        <end position="681"/>
    </location>
</feature>
<comment type="caution">
    <text evidence="4">The sequence shown here is derived from an EMBL/GenBank/DDBJ whole genome shotgun (WGS) entry which is preliminary data.</text>
</comment>
<feature type="domain" description="SLH" evidence="3">
    <location>
        <begin position="547"/>
        <end position="608"/>
    </location>
</feature>
<dbReference type="InterPro" id="IPR051465">
    <property type="entry name" value="Cell_Envelope_Struct_Comp"/>
</dbReference>
<gene>
    <name evidence="4" type="ORF">J2S07_003271</name>
</gene>
<evidence type="ECO:0000256" key="1">
    <source>
        <dbReference type="SAM" id="MobiDB-lite"/>
    </source>
</evidence>
<sequence length="681" mass="73020">MKKYPFSKKAVQAMLAATIALSPVITTGVVGSPVKVEAAVTQDALSRVNLIYSELIKVEGAKEAFNRSGKTLNEWEPEIWNNEVLGDTAVNTINTNIRNLTAENLKEADRSKLKAVKNVNAAGIVKELVLLVVQDGTTLAQRLDSFKSSNEGIAFEAVLGLEGSEIDLILEFLVECEKEMWKLSTSEIISMWNDLKTGSIKNVTKTVRDKVTAQAKFKNLNDTLRVKSGLSLDDVFGVYDNVVAKLPANDAKILRTAFIDAALAAGNPNGGSTGGGGGTTTPTPGQNEVTLPEGSVVTEGNTTKIPANKVQDIVNAVTADKAVIPVKLDGTTNAEVPASLFSEVVKKNAKAVVEVKTDAASYKLPASEINVADLAKQLGVAAADVKISVSVQVVDVKTSEKLASKVVEFKIEAVAGDKKQAVSTFSVYVERAITGDQNFNAKNQVAVVLDDNGKVLKSVPTLFDGKTATIKSLTNSKYAIVENNVTFPDVTSKEWAKSYIETLASKYIVKGHDTGKFAPNGTTTRAEFAVLLVRALGLPGEKYDNRFSDVKGTEWFNQNGELAAAVKHGIIEGYDTGKFNPNGKVSRAEAAAMIARAIELDFLNFDKSKFDSSKQLTKFKDANKVPAWAKEELTAVLQAGIMSGHENNTIDANGSTTRNQIAKIVAELLIKSNLMNDTINK</sequence>
<evidence type="ECO:0000313" key="4">
    <source>
        <dbReference type="EMBL" id="MDQ0156946.1"/>
    </source>
</evidence>
<protein>
    <recommendedName>
        <fullName evidence="3">SLH domain-containing protein</fullName>
    </recommendedName>
</protein>
<accession>A0ABT9V7N0</accession>
<feature type="compositionally biased region" description="Gly residues" evidence="1">
    <location>
        <begin position="269"/>
        <end position="279"/>
    </location>
</feature>
<feature type="domain" description="SLH" evidence="3">
    <location>
        <begin position="616"/>
        <end position="679"/>
    </location>
</feature>
<evidence type="ECO:0000313" key="5">
    <source>
        <dbReference type="Proteomes" id="UP001231362"/>
    </source>
</evidence>
<feature type="domain" description="SLH" evidence="3">
    <location>
        <begin position="483"/>
        <end position="546"/>
    </location>
</feature>
<dbReference type="InterPro" id="IPR001119">
    <property type="entry name" value="SLH_dom"/>
</dbReference>
<keyword evidence="5" id="KW-1185">Reference proteome</keyword>
<feature type="region of interest" description="Disordered" evidence="1">
    <location>
        <begin position="269"/>
        <end position="289"/>
    </location>
</feature>
<dbReference type="PROSITE" id="PS51272">
    <property type="entry name" value="SLH"/>
    <property type="match status" value="3"/>
</dbReference>
<feature type="signal peptide" evidence="2">
    <location>
        <begin position="1"/>
        <end position="22"/>
    </location>
</feature>
<proteinExistence type="predicted"/>
<dbReference type="Proteomes" id="UP001231362">
    <property type="component" value="Unassembled WGS sequence"/>
</dbReference>
<dbReference type="Pfam" id="PF00395">
    <property type="entry name" value="SLH"/>
    <property type="match status" value="3"/>
</dbReference>
<evidence type="ECO:0000256" key="2">
    <source>
        <dbReference type="SAM" id="SignalP"/>
    </source>
</evidence>
<organism evidence="4 5">
    <name type="scientific">Anoxybacillus andreesenii</name>
    <dbReference type="NCBI Taxonomy" id="1325932"/>
    <lineage>
        <taxon>Bacteria</taxon>
        <taxon>Bacillati</taxon>
        <taxon>Bacillota</taxon>
        <taxon>Bacilli</taxon>
        <taxon>Bacillales</taxon>
        <taxon>Anoxybacillaceae</taxon>
        <taxon>Anoxybacillus</taxon>
    </lineage>
</organism>
<dbReference type="PANTHER" id="PTHR43308:SF5">
    <property type="entry name" value="S-LAYER PROTEIN _ PEPTIDOGLYCAN ENDO-BETA-N-ACETYLGLUCOSAMINIDASE"/>
    <property type="match status" value="1"/>
</dbReference>
<reference evidence="4 5" key="1">
    <citation type="submission" date="2023-07" db="EMBL/GenBank/DDBJ databases">
        <title>Genomic Encyclopedia of Type Strains, Phase IV (KMG-IV): sequencing the most valuable type-strain genomes for metagenomic binning, comparative biology and taxonomic classification.</title>
        <authorList>
            <person name="Goeker M."/>
        </authorList>
    </citation>
    <scope>NUCLEOTIDE SEQUENCE [LARGE SCALE GENOMIC DNA]</scope>
    <source>
        <strain evidence="4 5">DSM 23948</strain>
    </source>
</reference>
<dbReference type="EMBL" id="JAUSTU010000017">
    <property type="protein sequence ID" value="MDQ0156946.1"/>
    <property type="molecule type" value="Genomic_DNA"/>
</dbReference>
<dbReference type="RefSeq" id="WP_307151434.1">
    <property type="nucleotide sequence ID" value="NZ_JAUSTU010000017.1"/>
</dbReference>